<accession>A0A2V3ITM5</accession>
<dbReference type="STRING" id="448386.A0A2V3ITM5"/>
<keyword evidence="10" id="KW-1185">Reference proteome</keyword>
<dbReference type="InterPro" id="IPR015421">
    <property type="entry name" value="PyrdxlP-dep_Trfase_major"/>
</dbReference>
<name>A0A2V3ITM5_9FLOR</name>
<dbReference type="AlphaFoldDB" id="A0A2V3ITM5"/>
<organism evidence="9 10">
    <name type="scientific">Gracilariopsis chorda</name>
    <dbReference type="NCBI Taxonomy" id="448386"/>
    <lineage>
        <taxon>Eukaryota</taxon>
        <taxon>Rhodophyta</taxon>
        <taxon>Florideophyceae</taxon>
        <taxon>Rhodymeniophycidae</taxon>
        <taxon>Gracilariales</taxon>
        <taxon>Gracilariaceae</taxon>
        <taxon>Gracilariopsis</taxon>
    </lineage>
</organism>
<dbReference type="GO" id="GO:0031071">
    <property type="term" value="F:cysteine desulfurase activity"/>
    <property type="evidence" value="ECO:0007669"/>
    <property type="project" value="UniProtKB-EC"/>
</dbReference>
<dbReference type="InterPro" id="IPR010970">
    <property type="entry name" value="Cys_dSase_SufS"/>
</dbReference>
<evidence type="ECO:0000313" key="9">
    <source>
        <dbReference type="EMBL" id="PXF45478.1"/>
    </source>
</evidence>
<evidence type="ECO:0000256" key="2">
    <source>
        <dbReference type="ARBA" id="ARBA00010447"/>
    </source>
</evidence>
<evidence type="ECO:0000256" key="5">
    <source>
        <dbReference type="ARBA" id="ARBA00022898"/>
    </source>
</evidence>
<evidence type="ECO:0000313" key="10">
    <source>
        <dbReference type="Proteomes" id="UP000247409"/>
    </source>
</evidence>
<dbReference type="Pfam" id="PF00266">
    <property type="entry name" value="Aminotran_5"/>
    <property type="match status" value="1"/>
</dbReference>
<comment type="caution">
    <text evidence="9">The sequence shown here is derived from an EMBL/GenBank/DDBJ whole genome shotgun (WGS) entry which is preliminary data.</text>
</comment>
<comment type="similarity">
    <text evidence="2">Belongs to the class-V pyridoxal-phosphate-dependent aminotransferase family. Csd subfamily.</text>
</comment>
<dbReference type="InterPro" id="IPR015424">
    <property type="entry name" value="PyrdxlP-dep_Trfase"/>
</dbReference>
<dbReference type="NCBIfam" id="TIGR01979">
    <property type="entry name" value="sufS"/>
    <property type="match status" value="1"/>
</dbReference>
<dbReference type="GO" id="GO:0006534">
    <property type="term" value="P:cysteine metabolic process"/>
    <property type="evidence" value="ECO:0007669"/>
    <property type="project" value="InterPro"/>
</dbReference>
<evidence type="ECO:0000256" key="6">
    <source>
        <dbReference type="ARBA" id="ARBA00050776"/>
    </source>
</evidence>
<evidence type="ECO:0000256" key="7">
    <source>
        <dbReference type="RuleBase" id="RU004504"/>
    </source>
</evidence>
<evidence type="ECO:0000256" key="3">
    <source>
        <dbReference type="ARBA" id="ARBA00012239"/>
    </source>
</evidence>
<dbReference type="InterPro" id="IPR020578">
    <property type="entry name" value="Aminotrans_V_PyrdxlP_BS"/>
</dbReference>
<dbReference type="InterPro" id="IPR015422">
    <property type="entry name" value="PyrdxlP-dep_Trfase_small"/>
</dbReference>
<evidence type="ECO:0000256" key="1">
    <source>
        <dbReference type="ARBA" id="ARBA00001933"/>
    </source>
</evidence>
<comment type="cofactor">
    <cofactor evidence="1 7">
        <name>pyridoxal 5'-phosphate</name>
        <dbReference type="ChEBI" id="CHEBI:597326"/>
    </cofactor>
</comment>
<feature type="domain" description="Aminotransferase class V" evidence="8">
    <location>
        <begin position="73"/>
        <end position="443"/>
    </location>
</feature>
<dbReference type="InterPro" id="IPR000192">
    <property type="entry name" value="Aminotrans_V_dom"/>
</dbReference>
<dbReference type="EMBL" id="NBIV01000060">
    <property type="protein sequence ID" value="PXF45478.1"/>
    <property type="molecule type" value="Genomic_DNA"/>
</dbReference>
<dbReference type="CDD" id="cd06453">
    <property type="entry name" value="SufS_like"/>
    <property type="match status" value="1"/>
</dbReference>
<proteinExistence type="inferred from homology"/>
<gene>
    <name evidence="9" type="ORF">BWQ96_04776</name>
</gene>
<comment type="catalytic activity">
    <reaction evidence="6">
        <text>(sulfur carrier)-H + L-cysteine = (sulfur carrier)-SH + L-alanine</text>
        <dbReference type="Rhea" id="RHEA:43892"/>
        <dbReference type="Rhea" id="RHEA-COMP:14737"/>
        <dbReference type="Rhea" id="RHEA-COMP:14739"/>
        <dbReference type="ChEBI" id="CHEBI:29917"/>
        <dbReference type="ChEBI" id="CHEBI:35235"/>
        <dbReference type="ChEBI" id="CHEBI:57972"/>
        <dbReference type="ChEBI" id="CHEBI:64428"/>
        <dbReference type="EC" id="2.8.1.7"/>
    </reaction>
</comment>
<keyword evidence="5" id="KW-0663">Pyridoxal phosphate</keyword>
<evidence type="ECO:0000259" key="8">
    <source>
        <dbReference type="Pfam" id="PF00266"/>
    </source>
</evidence>
<dbReference type="EC" id="2.8.1.7" evidence="3"/>
<reference evidence="9 10" key="1">
    <citation type="journal article" date="2018" name="Mol. Biol. Evol.">
        <title>Analysis of the draft genome of the red seaweed Gracilariopsis chorda provides insights into genome size evolution in Rhodophyta.</title>
        <authorList>
            <person name="Lee J."/>
            <person name="Yang E.C."/>
            <person name="Graf L."/>
            <person name="Yang J.H."/>
            <person name="Qiu H."/>
            <person name="Zel Zion U."/>
            <person name="Chan C.X."/>
            <person name="Stephens T.G."/>
            <person name="Weber A.P.M."/>
            <person name="Boo G.H."/>
            <person name="Boo S.M."/>
            <person name="Kim K.M."/>
            <person name="Shin Y."/>
            <person name="Jung M."/>
            <person name="Lee S.J."/>
            <person name="Yim H.S."/>
            <person name="Lee J.H."/>
            <person name="Bhattacharya D."/>
            <person name="Yoon H.S."/>
        </authorList>
    </citation>
    <scope>NUCLEOTIDE SEQUENCE [LARGE SCALE GENOMIC DNA]</scope>
    <source>
        <strain evidence="9 10">SKKU-2015</strain>
        <tissue evidence="9">Whole body</tissue>
    </source>
</reference>
<dbReference type="PROSITE" id="PS00595">
    <property type="entry name" value="AA_TRANSFER_CLASS_5"/>
    <property type="match status" value="1"/>
</dbReference>
<dbReference type="Proteomes" id="UP000247409">
    <property type="component" value="Unassembled WGS sequence"/>
</dbReference>
<protein>
    <recommendedName>
        <fullName evidence="3">cysteine desulfurase</fullName>
        <ecNumber evidence="3">2.8.1.7</ecNumber>
    </recommendedName>
</protein>
<dbReference type="Gene3D" id="3.90.1150.10">
    <property type="entry name" value="Aspartate Aminotransferase, domain 1"/>
    <property type="match status" value="1"/>
</dbReference>
<dbReference type="SUPFAM" id="SSF53383">
    <property type="entry name" value="PLP-dependent transferases"/>
    <property type="match status" value="1"/>
</dbReference>
<dbReference type="PANTHER" id="PTHR43586:SF8">
    <property type="entry name" value="CYSTEINE DESULFURASE 1, CHLOROPLASTIC"/>
    <property type="match status" value="1"/>
</dbReference>
<dbReference type="OrthoDB" id="420046at2759"/>
<evidence type="ECO:0000256" key="4">
    <source>
        <dbReference type="ARBA" id="ARBA00022679"/>
    </source>
</evidence>
<keyword evidence="4" id="KW-0808">Transferase</keyword>
<sequence length="461" mass="50338">MTQSQPTTCFASPLCVSVRSTTFTLPLSCAAKRQPTANAPPRTPTATLARPRTIADPSLFPILSEIVNDKPLVYLDSAATSQKPRQVIDAILSYYAATNSNVHRGAHSLASRATDAFEHTRDLIANLINANSRDEVVYTRNATEAINLVANTWALHNLQKGDTIIVSVMEHHANLVPWQMIASRTGAKVVAVPLTPQQTYDIHAYKRLMEQHCVRLVACSHVSNVLGCINPVRQIVEEARKHQALVLLDACQSVPHMPVDVQQLDVDFLVASAHKMCGPTGVGFLYGKQHILEDMPPFLGGGEMIHDVFIDSSTYAKPPHKFEAGTPAIGEVVGFAAAIEYLQSIGMDKIHHFETEMAQYLYNRLTAFQEVEVYGPPPPRAALCAFNVKGVHSGDLAVMLDLEGVAVRSGHHCAQPLHRELGINSSARASLYIYNSPDEVDKFIDALKESVDLLGGTLTLK</sequence>
<dbReference type="GO" id="GO:0030170">
    <property type="term" value="F:pyridoxal phosphate binding"/>
    <property type="evidence" value="ECO:0007669"/>
    <property type="project" value="InterPro"/>
</dbReference>
<dbReference type="PANTHER" id="PTHR43586">
    <property type="entry name" value="CYSTEINE DESULFURASE"/>
    <property type="match status" value="1"/>
</dbReference>
<dbReference type="Gene3D" id="3.40.640.10">
    <property type="entry name" value="Type I PLP-dependent aspartate aminotransferase-like (Major domain)"/>
    <property type="match status" value="1"/>
</dbReference>